<dbReference type="Proteomes" id="UP000053328">
    <property type="component" value="Unassembled WGS sequence"/>
</dbReference>
<dbReference type="AlphaFoldDB" id="A0A0D2A7P5"/>
<dbReference type="RefSeq" id="XP_016241028.1">
    <property type="nucleotide sequence ID" value="XM_016375752.1"/>
</dbReference>
<evidence type="ECO:0000313" key="2">
    <source>
        <dbReference type="EMBL" id="KIW20812.1"/>
    </source>
</evidence>
<dbReference type="EMBL" id="KN847492">
    <property type="protein sequence ID" value="KIW20812.1"/>
    <property type="molecule type" value="Genomic_DNA"/>
</dbReference>
<feature type="region of interest" description="Disordered" evidence="1">
    <location>
        <begin position="1"/>
        <end position="46"/>
    </location>
</feature>
<feature type="region of interest" description="Disordered" evidence="1">
    <location>
        <begin position="79"/>
        <end position="173"/>
    </location>
</feature>
<reference evidence="2 3" key="1">
    <citation type="submission" date="2015-01" db="EMBL/GenBank/DDBJ databases">
        <title>The Genome Sequence of Exophiala spinifera CBS89968.</title>
        <authorList>
            <consortium name="The Broad Institute Genomics Platform"/>
            <person name="Cuomo C."/>
            <person name="de Hoog S."/>
            <person name="Gorbushina A."/>
            <person name="Stielow B."/>
            <person name="Teixiera M."/>
            <person name="Abouelleil A."/>
            <person name="Chapman S.B."/>
            <person name="Priest M."/>
            <person name="Young S.K."/>
            <person name="Wortman J."/>
            <person name="Nusbaum C."/>
            <person name="Birren B."/>
        </authorList>
    </citation>
    <scope>NUCLEOTIDE SEQUENCE [LARGE SCALE GENOMIC DNA]</scope>
    <source>
        <strain evidence="2 3">CBS 89968</strain>
    </source>
</reference>
<dbReference type="HOGENOM" id="CLU_1547586_0_0_1"/>
<sequence>MGSSGGTTTNVSQSEWEKQHPRDVAQAGAEQRAHWGRGSAVTSDYSMYRTVARKSATTSHNTRTLCDADNVLKSAFTLTGEASSPSHQGQPSSTKPKIIIITTTTHADKMPHYHSTSGSSSGGERVYYNPRRDARGPKEPRPVPKREVVVIHHNAATQDDPVRTAGMSHNKWR</sequence>
<dbReference type="GeneID" id="27328473"/>
<dbReference type="VEuPathDB" id="FungiDB:PV08_01390"/>
<dbReference type="OrthoDB" id="4149701at2759"/>
<keyword evidence="3" id="KW-1185">Reference proteome</keyword>
<name>A0A0D2A7P5_9EURO</name>
<accession>A0A0D2A7P5</accession>
<feature type="compositionally biased region" description="Basic and acidic residues" evidence="1">
    <location>
        <begin position="130"/>
        <end position="150"/>
    </location>
</feature>
<feature type="compositionally biased region" description="Polar residues" evidence="1">
    <location>
        <begin position="1"/>
        <end position="14"/>
    </location>
</feature>
<proteinExistence type="predicted"/>
<organism evidence="2 3">
    <name type="scientific">Exophiala spinifera</name>
    <dbReference type="NCBI Taxonomy" id="91928"/>
    <lineage>
        <taxon>Eukaryota</taxon>
        <taxon>Fungi</taxon>
        <taxon>Dikarya</taxon>
        <taxon>Ascomycota</taxon>
        <taxon>Pezizomycotina</taxon>
        <taxon>Eurotiomycetes</taxon>
        <taxon>Chaetothyriomycetidae</taxon>
        <taxon>Chaetothyriales</taxon>
        <taxon>Herpotrichiellaceae</taxon>
        <taxon>Exophiala</taxon>
    </lineage>
</organism>
<feature type="compositionally biased region" description="Polar residues" evidence="1">
    <location>
        <begin position="79"/>
        <end position="95"/>
    </location>
</feature>
<evidence type="ECO:0000256" key="1">
    <source>
        <dbReference type="SAM" id="MobiDB-lite"/>
    </source>
</evidence>
<protein>
    <submittedName>
        <fullName evidence="2">Uncharacterized protein</fullName>
    </submittedName>
</protein>
<gene>
    <name evidence="2" type="ORF">PV08_01390</name>
</gene>
<evidence type="ECO:0000313" key="3">
    <source>
        <dbReference type="Proteomes" id="UP000053328"/>
    </source>
</evidence>